<feature type="repeat" description="PPR" evidence="3">
    <location>
        <begin position="302"/>
        <end position="336"/>
    </location>
</feature>
<dbReference type="Gene3D" id="1.25.40.10">
    <property type="entry name" value="Tetratricopeptide repeat domain"/>
    <property type="match status" value="4"/>
</dbReference>
<evidence type="ECO:0000256" key="1">
    <source>
        <dbReference type="ARBA" id="ARBA00007626"/>
    </source>
</evidence>
<keyword evidence="2" id="KW-0677">Repeat</keyword>
<evidence type="ECO:0000313" key="4">
    <source>
        <dbReference type="EMBL" id="GMH31086.1"/>
    </source>
</evidence>
<accession>A0AAD3TL52</accession>
<proteinExistence type="inferred from homology"/>
<comment type="similarity">
    <text evidence="1">Belongs to the PPR family. P subfamily.</text>
</comment>
<evidence type="ECO:0000256" key="3">
    <source>
        <dbReference type="PROSITE-ProRule" id="PRU00708"/>
    </source>
</evidence>
<evidence type="ECO:0000313" key="5">
    <source>
        <dbReference type="Proteomes" id="UP001279734"/>
    </source>
</evidence>
<dbReference type="NCBIfam" id="TIGR00756">
    <property type="entry name" value="PPR"/>
    <property type="match status" value="7"/>
</dbReference>
<dbReference type="PANTHER" id="PTHR47938:SF45">
    <property type="entry name" value="PENTACOTRIPEPTIDE-REPEAT REGION OF PRORP DOMAIN-CONTAINING PROTEIN"/>
    <property type="match status" value="1"/>
</dbReference>
<feature type="repeat" description="PPR" evidence="3">
    <location>
        <begin position="164"/>
        <end position="198"/>
    </location>
</feature>
<keyword evidence="5" id="KW-1185">Reference proteome</keyword>
<dbReference type="PROSITE" id="PS51375">
    <property type="entry name" value="PPR"/>
    <property type="match status" value="7"/>
</dbReference>
<name>A0AAD3TL52_NEPGR</name>
<protein>
    <recommendedName>
        <fullName evidence="6">Pentatricopeptide repeat-containing protein</fullName>
    </recommendedName>
</protein>
<dbReference type="AlphaFoldDB" id="A0AAD3TL52"/>
<reference evidence="4" key="1">
    <citation type="submission" date="2023-05" db="EMBL/GenBank/DDBJ databases">
        <title>Nepenthes gracilis genome sequencing.</title>
        <authorList>
            <person name="Fukushima K."/>
        </authorList>
    </citation>
    <scope>NUCLEOTIDE SEQUENCE</scope>
    <source>
        <strain evidence="4">SING2019-196</strain>
    </source>
</reference>
<organism evidence="4 5">
    <name type="scientific">Nepenthes gracilis</name>
    <name type="common">Slender pitcher plant</name>
    <dbReference type="NCBI Taxonomy" id="150966"/>
    <lineage>
        <taxon>Eukaryota</taxon>
        <taxon>Viridiplantae</taxon>
        <taxon>Streptophyta</taxon>
        <taxon>Embryophyta</taxon>
        <taxon>Tracheophyta</taxon>
        <taxon>Spermatophyta</taxon>
        <taxon>Magnoliopsida</taxon>
        <taxon>eudicotyledons</taxon>
        <taxon>Gunneridae</taxon>
        <taxon>Pentapetalae</taxon>
        <taxon>Caryophyllales</taxon>
        <taxon>Nepenthaceae</taxon>
        <taxon>Nepenthes</taxon>
    </lineage>
</organism>
<sequence>MSTNVMLYWGTQEFVSISFFPVMWHPFFITRVKNSLKDHILKKCVRSMDLDELNGVSRKCCRSMSMSSFPCPLETQQFKGTRIISKDQFSDSTGPSDLNVVIAKVQDGSDVNKILGSLMHDESCSAICINHSLVDQLLHCFKDDWNSALGVFRWAETRPCFEHAPEAYDLMVDILGKMRRFDEMEKLVDEMRQRKLVTLKTVAKIMRRFAGADQWEHAARIFDELETFGLMKNTESVNLLLDTLCKEKQVEWAREIFLQLKSHIPPTAHTFNIFIHGWCKVNRVDEAHWTIQEMKGHGFHPCVISYSTIIQSYCQQSNYSKVYELLDEMAVAGCPPNVVTYTTIMCWLTKSENFDGALQIAKRLKSIGCKPDTLFYNAFIHALGRAGRVREAVDVFKVEMPKNSVTPNTSTYNTMIAMLCHHGRPQDALDFLKDMEKSQFCKPDVQTFYPLLKHCFKSANANNCLKELLDKMANRHHLSIDMSTFTLLIHGLCRADKCRWAYLFFEEMIGRGMAPSYRTCRFILHEFKQKNMQDAAERIEVYMKQTKASL</sequence>
<gene>
    <name evidence="4" type="ORF">Nepgr_032929</name>
</gene>
<dbReference type="InterPro" id="IPR002885">
    <property type="entry name" value="PPR_rpt"/>
</dbReference>
<dbReference type="Pfam" id="PF01535">
    <property type="entry name" value="PPR"/>
    <property type="match status" value="1"/>
</dbReference>
<evidence type="ECO:0000256" key="2">
    <source>
        <dbReference type="ARBA" id="ARBA00022737"/>
    </source>
</evidence>
<feature type="repeat" description="PPR" evidence="3">
    <location>
        <begin position="337"/>
        <end position="371"/>
    </location>
</feature>
<dbReference type="EMBL" id="BSYO01000039">
    <property type="protein sequence ID" value="GMH31086.1"/>
    <property type="molecule type" value="Genomic_DNA"/>
</dbReference>
<evidence type="ECO:0008006" key="6">
    <source>
        <dbReference type="Google" id="ProtNLM"/>
    </source>
</evidence>
<dbReference type="Pfam" id="PF13041">
    <property type="entry name" value="PPR_2"/>
    <property type="match status" value="3"/>
</dbReference>
<dbReference type="SUPFAM" id="SSF48452">
    <property type="entry name" value="TPR-like"/>
    <property type="match status" value="1"/>
</dbReference>
<comment type="caution">
    <text evidence="4">The sequence shown here is derived from an EMBL/GenBank/DDBJ whole genome shotgun (WGS) entry which is preliminary data.</text>
</comment>
<dbReference type="PANTHER" id="PTHR47938">
    <property type="entry name" value="RESPIRATORY COMPLEX I CHAPERONE (CIA84), PUTATIVE (AFU_ORTHOLOGUE AFUA_2G06020)-RELATED"/>
    <property type="match status" value="1"/>
</dbReference>
<feature type="repeat" description="PPR" evidence="3">
    <location>
        <begin position="267"/>
        <end position="301"/>
    </location>
</feature>
<feature type="repeat" description="PPR" evidence="3">
    <location>
        <begin position="408"/>
        <end position="442"/>
    </location>
</feature>
<feature type="repeat" description="PPR" evidence="3">
    <location>
        <begin position="481"/>
        <end position="515"/>
    </location>
</feature>
<dbReference type="Pfam" id="PF12854">
    <property type="entry name" value="PPR_1"/>
    <property type="match status" value="1"/>
</dbReference>
<dbReference type="GO" id="GO:0003729">
    <property type="term" value="F:mRNA binding"/>
    <property type="evidence" value="ECO:0007669"/>
    <property type="project" value="TreeGrafter"/>
</dbReference>
<dbReference type="Proteomes" id="UP001279734">
    <property type="component" value="Unassembled WGS sequence"/>
</dbReference>
<feature type="repeat" description="PPR" evidence="3">
    <location>
        <begin position="372"/>
        <end position="407"/>
    </location>
</feature>
<dbReference type="InterPro" id="IPR011990">
    <property type="entry name" value="TPR-like_helical_dom_sf"/>
</dbReference>